<name>A0ABN1EDH9_9PROT</name>
<keyword evidence="1" id="KW-0472">Membrane</keyword>
<feature type="transmembrane region" description="Helical" evidence="1">
    <location>
        <begin position="20"/>
        <end position="40"/>
    </location>
</feature>
<dbReference type="EMBL" id="BAAADD010000003">
    <property type="protein sequence ID" value="GAA0564301.1"/>
    <property type="molecule type" value="Genomic_DNA"/>
</dbReference>
<keyword evidence="1" id="KW-1133">Transmembrane helix</keyword>
<dbReference type="RefSeq" id="WP_166933830.1">
    <property type="nucleotide sequence ID" value="NZ_BAAADD010000003.1"/>
</dbReference>
<feature type="transmembrane region" description="Helical" evidence="1">
    <location>
        <begin position="119"/>
        <end position="138"/>
    </location>
</feature>
<feature type="transmembrane region" description="Helical" evidence="1">
    <location>
        <begin position="91"/>
        <end position="113"/>
    </location>
</feature>
<evidence type="ECO:0000256" key="1">
    <source>
        <dbReference type="SAM" id="Phobius"/>
    </source>
</evidence>
<accession>A0ABN1EDH9</accession>
<reference evidence="2 3" key="1">
    <citation type="journal article" date="2019" name="Int. J. Syst. Evol. Microbiol.">
        <title>The Global Catalogue of Microorganisms (GCM) 10K type strain sequencing project: providing services to taxonomists for standard genome sequencing and annotation.</title>
        <authorList>
            <consortium name="The Broad Institute Genomics Platform"/>
            <consortium name="The Broad Institute Genome Sequencing Center for Infectious Disease"/>
            <person name="Wu L."/>
            <person name="Ma J."/>
        </authorList>
    </citation>
    <scope>NUCLEOTIDE SEQUENCE [LARGE SCALE GENOMIC DNA]</scope>
    <source>
        <strain evidence="2 3">JCM 15089</strain>
    </source>
</reference>
<evidence type="ECO:0000313" key="2">
    <source>
        <dbReference type="EMBL" id="GAA0564301.1"/>
    </source>
</evidence>
<keyword evidence="1" id="KW-0812">Transmembrane</keyword>
<protein>
    <submittedName>
        <fullName evidence="2">Uncharacterized protein</fullName>
    </submittedName>
</protein>
<sequence>MSDEGKGHIDVHPGKRKGGLLHYIPYFLFILILYVVVKAMNIDMHATVGNGTWAISWGEVFLILAAVLALAEQMKVSHPGIDNTAEALAQVAMGVVQLVLFVLGVAGVVGFGWFNDASFLIQTLISLSASIVAIMINARTLRRTMALGDN</sequence>
<dbReference type="Proteomes" id="UP001499951">
    <property type="component" value="Unassembled WGS sequence"/>
</dbReference>
<evidence type="ECO:0000313" key="3">
    <source>
        <dbReference type="Proteomes" id="UP001499951"/>
    </source>
</evidence>
<comment type="caution">
    <text evidence="2">The sequence shown here is derived from an EMBL/GenBank/DDBJ whole genome shotgun (WGS) entry which is preliminary data.</text>
</comment>
<organism evidence="2 3">
    <name type="scientific">Rhizomicrobium electricum</name>
    <dbReference type="NCBI Taxonomy" id="480070"/>
    <lineage>
        <taxon>Bacteria</taxon>
        <taxon>Pseudomonadati</taxon>
        <taxon>Pseudomonadota</taxon>
        <taxon>Alphaproteobacteria</taxon>
        <taxon>Micropepsales</taxon>
        <taxon>Micropepsaceae</taxon>
        <taxon>Rhizomicrobium</taxon>
    </lineage>
</organism>
<gene>
    <name evidence="2" type="ORF">GCM10008942_10820</name>
</gene>
<keyword evidence="3" id="KW-1185">Reference proteome</keyword>
<proteinExistence type="predicted"/>
<feature type="transmembrane region" description="Helical" evidence="1">
    <location>
        <begin position="52"/>
        <end position="71"/>
    </location>
</feature>